<protein>
    <submittedName>
        <fullName evidence="8">Cation antiporter</fullName>
    </submittedName>
</protein>
<dbReference type="AlphaFoldDB" id="H6SPG8"/>
<evidence type="ECO:0000256" key="7">
    <source>
        <dbReference type="SAM" id="Phobius"/>
    </source>
</evidence>
<name>H6SPG8_PARPM</name>
<dbReference type="PANTHER" id="PTHR34584">
    <property type="entry name" value="NA(+)/H(+) ANTIPORTER SUBUNIT E1"/>
    <property type="match status" value="1"/>
</dbReference>
<dbReference type="Proteomes" id="UP000033220">
    <property type="component" value="Chromosome DSM 122"/>
</dbReference>
<dbReference type="EMBL" id="HE663493">
    <property type="protein sequence ID" value="CCG09493.1"/>
    <property type="molecule type" value="Genomic_DNA"/>
</dbReference>
<sequence length="158" mass="16702">MVKASALGLGLYGLWLLMSGYWDDPLLLGFGVLSALVCVALALKMQIVDDEGVPLALLARLGSYLPWLAWQVVLSNLTVARAVLAGRAGISPSLGWVRPSQRTDLGRVIYANSITLTPGTFSLDLGERGILVHALQAGGLEDLEAGAMDRRVTAVEGS</sequence>
<dbReference type="Pfam" id="PF01899">
    <property type="entry name" value="MNHE"/>
    <property type="match status" value="1"/>
</dbReference>
<evidence type="ECO:0000256" key="6">
    <source>
        <dbReference type="ARBA" id="ARBA00023136"/>
    </source>
</evidence>
<comment type="subcellular location">
    <subcellularLocation>
        <location evidence="1">Cell membrane</location>
        <topology evidence="1">Multi-pass membrane protein</topology>
    </subcellularLocation>
</comment>
<keyword evidence="6 7" id="KW-0472">Membrane</keyword>
<feature type="transmembrane region" description="Helical" evidence="7">
    <location>
        <begin position="25"/>
        <end position="43"/>
    </location>
</feature>
<dbReference type="STRING" id="1150469.RSPPHO_02867"/>
<keyword evidence="3" id="KW-1003">Cell membrane</keyword>
<evidence type="ECO:0000256" key="3">
    <source>
        <dbReference type="ARBA" id="ARBA00022475"/>
    </source>
</evidence>
<comment type="similarity">
    <text evidence="2">Belongs to the CPA3 antiporters (TC 2.A.63) subunit E family.</text>
</comment>
<dbReference type="HOGENOM" id="CLU_086615_2_0_5"/>
<organism evidence="8 9">
    <name type="scientific">Pararhodospirillum photometricum DSM 122</name>
    <dbReference type="NCBI Taxonomy" id="1150469"/>
    <lineage>
        <taxon>Bacteria</taxon>
        <taxon>Pseudomonadati</taxon>
        <taxon>Pseudomonadota</taxon>
        <taxon>Alphaproteobacteria</taxon>
        <taxon>Rhodospirillales</taxon>
        <taxon>Rhodospirillaceae</taxon>
        <taxon>Pararhodospirillum</taxon>
    </lineage>
</organism>
<dbReference type="PANTHER" id="PTHR34584:SF1">
    <property type="entry name" value="NA(+)_H(+) ANTIPORTER SUBUNIT E1"/>
    <property type="match status" value="1"/>
</dbReference>
<evidence type="ECO:0000313" key="9">
    <source>
        <dbReference type="Proteomes" id="UP000033220"/>
    </source>
</evidence>
<dbReference type="GO" id="GO:0005886">
    <property type="term" value="C:plasma membrane"/>
    <property type="evidence" value="ECO:0007669"/>
    <property type="project" value="UniProtKB-SubCell"/>
</dbReference>
<keyword evidence="4 7" id="KW-0812">Transmembrane</keyword>
<reference evidence="8 9" key="1">
    <citation type="submission" date="2012-02" db="EMBL/GenBank/DDBJ databases">
        <title>Shotgun genome sequence of Phaeospirillum photometricum DSM 122.</title>
        <authorList>
            <person name="Duquesne K."/>
            <person name="Sturgis J."/>
        </authorList>
    </citation>
    <scope>NUCLEOTIDE SEQUENCE [LARGE SCALE GENOMIC DNA]</scope>
    <source>
        <strain evidence="9">DSM122</strain>
    </source>
</reference>
<keyword evidence="9" id="KW-1185">Reference proteome</keyword>
<accession>H6SPG8</accession>
<dbReference type="RefSeq" id="WP_014416122.1">
    <property type="nucleotide sequence ID" value="NC_017059.1"/>
</dbReference>
<dbReference type="GO" id="GO:0008324">
    <property type="term" value="F:monoatomic cation transmembrane transporter activity"/>
    <property type="evidence" value="ECO:0007669"/>
    <property type="project" value="InterPro"/>
</dbReference>
<dbReference type="KEGG" id="rpm:RSPPHO_02867"/>
<evidence type="ECO:0000256" key="1">
    <source>
        <dbReference type="ARBA" id="ARBA00004651"/>
    </source>
</evidence>
<evidence type="ECO:0000256" key="5">
    <source>
        <dbReference type="ARBA" id="ARBA00022989"/>
    </source>
</evidence>
<dbReference type="PATRIC" id="fig|1150469.3.peg.3239"/>
<proteinExistence type="inferred from homology"/>
<gene>
    <name evidence="8" type="ORF">RSPPHO_02867</name>
</gene>
<dbReference type="InterPro" id="IPR002758">
    <property type="entry name" value="Cation_antiport_E"/>
</dbReference>
<evidence type="ECO:0000256" key="2">
    <source>
        <dbReference type="ARBA" id="ARBA00006228"/>
    </source>
</evidence>
<evidence type="ECO:0000313" key="8">
    <source>
        <dbReference type="EMBL" id="CCG09493.1"/>
    </source>
</evidence>
<evidence type="ECO:0000256" key="4">
    <source>
        <dbReference type="ARBA" id="ARBA00022692"/>
    </source>
</evidence>
<dbReference type="eggNOG" id="COG1863">
    <property type="taxonomic scope" value="Bacteria"/>
</dbReference>
<keyword evidence="5 7" id="KW-1133">Transmembrane helix</keyword>